<dbReference type="PRINTS" id="PR00380">
    <property type="entry name" value="KINESINHEAVY"/>
</dbReference>
<dbReference type="InterPro" id="IPR036961">
    <property type="entry name" value="Kinesin_motor_dom_sf"/>
</dbReference>
<dbReference type="Gene3D" id="3.40.850.10">
    <property type="entry name" value="Kinesin motor domain"/>
    <property type="match status" value="1"/>
</dbReference>
<dbReference type="FunFam" id="3.40.850.10:FF:000063">
    <property type="entry name" value="Kinesin-like protein"/>
    <property type="match status" value="1"/>
</dbReference>
<dbReference type="PROSITE" id="PS50067">
    <property type="entry name" value="KINESIN_MOTOR_2"/>
    <property type="match status" value="1"/>
</dbReference>
<name>A0A913XJX4_EXADI</name>
<keyword evidence="2" id="KW-0813">Transport</keyword>
<evidence type="ECO:0000259" key="13">
    <source>
        <dbReference type="PROSITE" id="PS50067"/>
    </source>
</evidence>
<dbReference type="Pfam" id="PF00225">
    <property type="entry name" value="Kinesin"/>
    <property type="match status" value="1"/>
</dbReference>
<dbReference type="PROSITE" id="PS00018">
    <property type="entry name" value="EF_HAND_1"/>
    <property type="match status" value="1"/>
</dbReference>
<keyword evidence="8 11" id="KW-0505">Motor protein</keyword>
<dbReference type="SMART" id="SM00129">
    <property type="entry name" value="KISc"/>
    <property type="match status" value="1"/>
</dbReference>
<accession>A0A913XJX4</accession>
<organism evidence="14 15">
    <name type="scientific">Exaiptasia diaphana</name>
    <name type="common">Tropical sea anemone</name>
    <name type="synonym">Aiptasia pulchella</name>
    <dbReference type="NCBI Taxonomy" id="2652724"/>
    <lineage>
        <taxon>Eukaryota</taxon>
        <taxon>Metazoa</taxon>
        <taxon>Cnidaria</taxon>
        <taxon>Anthozoa</taxon>
        <taxon>Hexacorallia</taxon>
        <taxon>Actiniaria</taxon>
        <taxon>Aiptasiidae</taxon>
        <taxon>Exaiptasia</taxon>
    </lineage>
</organism>
<dbReference type="GO" id="GO:0005524">
    <property type="term" value="F:ATP binding"/>
    <property type="evidence" value="ECO:0007669"/>
    <property type="project" value="UniProtKB-UniRule"/>
</dbReference>
<dbReference type="SUPFAM" id="SSF49562">
    <property type="entry name" value="C2 domain (Calcium/lipid-binding domain, CaLB)"/>
    <property type="match status" value="1"/>
</dbReference>
<dbReference type="CDD" id="cd00030">
    <property type="entry name" value="C2"/>
    <property type="match status" value="1"/>
</dbReference>
<dbReference type="Pfam" id="PF00498">
    <property type="entry name" value="FHA"/>
    <property type="match status" value="1"/>
</dbReference>
<dbReference type="RefSeq" id="XP_020905978.1">
    <property type="nucleotide sequence ID" value="XM_021050319.2"/>
</dbReference>
<dbReference type="Gene3D" id="2.60.200.20">
    <property type="match status" value="1"/>
</dbReference>
<comment type="similarity">
    <text evidence="11">Belongs to the TRAFAC class myosin-kinesin ATPase superfamily. Kinesin family.</text>
</comment>
<evidence type="ECO:0000256" key="5">
    <source>
        <dbReference type="ARBA" id="ARBA00023054"/>
    </source>
</evidence>
<keyword evidence="7" id="KW-0472">Membrane</keyword>
<evidence type="ECO:0000256" key="3">
    <source>
        <dbReference type="ARBA" id="ARBA00022741"/>
    </source>
</evidence>
<feature type="domain" description="Kinesin motor" evidence="13">
    <location>
        <begin position="4"/>
        <end position="357"/>
    </location>
</feature>
<dbReference type="GO" id="GO:0008017">
    <property type="term" value="F:microtubule binding"/>
    <property type="evidence" value="ECO:0007669"/>
    <property type="project" value="InterPro"/>
</dbReference>
<dbReference type="InterPro" id="IPR022140">
    <property type="entry name" value="Kinesin-like_KIF1-typ"/>
</dbReference>
<dbReference type="CDD" id="cd22709">
    <property type="entry name" value="FHA_KIF28P"/>
    <property type="match status" value="1"/>
</dbReference>
<dbReference type="Proteomes" id="UP000887567">
    <property type="component" value="Unplaced"/>
</dbReference>
<dbReference type="OMA" id="GFKMNGR"/>
<evidence type="ECO:0000256" key="6">
    <source>
        <dbReference type="ARBA" id="ARBA00023128"/>
    </source>
</evidence>
<dbReference type="EnsemblMetazoa" id="XM_021050319.2">
    <property type="protein sequence ID" value="XP_020905978.1"/>
    <property type="gene ID" value="LOC110244144"/>
</dbReference>
<evidence type="ECO:0000256" key="11">
    <source>
        <dbReference type="PROSITE-ProRule" id="PRU00283"/>
    </source>
</evidence>
<dbReference type="AlphaFoldDB" id="A0A913XJX4"/>
<proteinExistence type="inferred from homology"/>
<keyword evidence="5" id="KW-0175">Coiled coil</keyword>
<dbReference type="FunFam" id="2.60.200.20:FF:000034">
    <property type="entry name" value="kinesin-like protein KIF28P"/>
    <property type="match status" value="1"/>
</dbReference>
<dbReference type="SMART" id="SM00240">
    <property type="entry name" value="FHA"/>
    <property type="match status" value="1"/>
</dbReference>
<evidence type="ECO:0000313" key="14">
    <source>
        <dbReference type="EnsemblMetazoa" id="XP_020905978.1"/>
    </source>
</evidence>
<comment type="subcellular location">
    <subcellularLocation>
        <location evidence="1">Mitochondrion membrane</location>
        <topology evidence="1">Peripheral membrane protein</topology>
    </subcellularLocation>
</comment>
<dbReference type="InterPro" id="IPR008984">
    <property type="entry name" value="SMAD_FHA_dom_sf"/>
</dbReference>
<dbReference type="InterPro" id="IPR027417">
    <property type="entry name" value="P-loop_NTPase"/>
</dbReference>
<evidence type="ECO:0000256" key="2">
    <source>
        <dbReference type="ARBA" id="ARBA00022448"/>
    </source>
</evidence>
<reference evidence="14" key="1">
    <citation type="submission" date="2022-11" db="UniProtKB">
        <authorList>
            <consortium name="EnsemblMetazoa"/>
        </authorList>
    </citation>
    <scope>IDENTIFICATION</scope>
</reference>
<feature type="region of interest" description="Disordered" evidence="12">
    <location>
        <begin position="946"/>
        <end position="976"/>
    </location>
</feature>
<keyword evidence="15" id="KW-1185">Reference proteome</keyword>
<evidence type="ECO:0000313" key="15">
    <source>
        <dbReference type="Proteomes" id="UP000887567"/>
    </source>
</evidence>
<comment type="function">
    <text evidence="9">Microtubule-dependent motor protein required for mitochondrion morphology and transport of mitochondria in neuronal cells.</text>
</comment>
<keyword evidence="3 11" id="KW-0547">Nucleotide-binding</keyword>
<sequence length="976" mass="109195">MAENVKVAVRVRPFNKREKARNATLIVQMSGATTKLIDPEAPNDEPKSFTFDYSYWSHDGFAEDETGYLGAVAPNYADQRKVYNDVGQSVLNNAWDGYNSTLFAYGQTGSGKSWSIVGYGANKGIVPIFCDEMFKGIQKKKDEGDTGQYEVMFSMLEIYNEQVRDLLNPASNKKGGLKIRQHPKKGFYAEGLKTVPVSSYKQIEDKMEEGTLNRTVAATNMNATSSRAHTIVGVTFVQKNKNAAGEETAKTSLINLVDLAGSERADSTGATGDRLKEGAAINQSLSALGNVISALVDKANGQNVRVPYRGDSALTRLLKNALAGNSKTAMIAAISPADINYDETLSTLRYADRAKQIKTTATVNEDPTEKLIRDLQEQNAKLLEKLKAAESGQVIRIDDDDDDNDDDGKMSDEEMAALRKQIEEDIRASMADTEKAVADMNKTWEEKLAETDQASTDKEAQKKERMETPHFWNLNPDSQLTGMIVHLLKKDKVKIGNKKADPPADIQLAGLNVQKEHCEVTIAGDKITITPIGDAKLLINGEPITEEEELEHHDRVMFGSSHLYVFHHPKQADKSTIKAESINYEMAQEEIAQNSGFDMEEGSNKDAMLLQEDLVDLVPMVEEANAISMELDRKVSFEVVVMTAKARGLSEGKSEPYVLMRNLENGLEWLWPKKKFINRKYLMQEMYSNYEEGEDWALPDERDPFTESPDVDFMIGCVEVSMESLGYVLDMREQLNITDFRGKEVGYLNVEVVPLDSKGKEITEDTDLFIDNPRDLIGEKLDFVVRITSARGLPKKYTDVYCSYKLFLDEDPKTEKVSGTSNPDFNYERKFHFDPVNEQFVDYLMKKSVVIQLWGKQIPDKKPLNKAAKEGKDTKAIMKAENMNKGMAKGSKNVPALMNISDHVTMKRRKERLELKINQIRKICDRREEEGHIAVKIADIRAIIGDSNANTPTSNARSGATQPQERRNESSACAIL</sequence>
<keyword evidence="4 11" id="KW-0067">ATP-binding</keyword>
<dbReference type="SUPFAM" id="SSF49879">
    <property type="entry name" value="SMAD/FHA domain"/>
    <property type="match status" value="1"/>
</dbReference>
<evidence type="ECO:0000256" key="9">
    <source>
        <dbReference type="ARBA" id="ARBA00054688"/>
    </source>
</evidence>
<feature type="compositionally biased region" description="Polar residues" evidence="12">
    <location>
        <begin position="947"/>
        <end position="963"/>
    </location>
</feature>
<evidence type="ECO:0000256" key="1">
    <source>
        <dbReference type="ARBA" id="ARBA00004318"/>
    </source>
</evidence>
<dbReference type="GO" id="GO:0031966">
    <property type="term" value="C:mitochondrial membrane"/>
    <property type="evidence" value="ECO:0007669"/>
    <property type="project" value="UniProtKB-SubCell"/>
</dbReference>
<keyword evidence="6" id="KW-0496">Mitochondrion</keyword>
<dbReference type="OrthoDB" id="3176171at2759"/>
<evidence type="ECO:0000256" key="12">
    <source>
        <dbReference type="SAM" id="MobiDB-lite"/>
    </source>
</evidence>
<feature type="region of interest" description="Disordered" evidence="12">
    <location>
        <begin position="446"/>
        <end position="466"/>
    </location>
</feature>
<evidence type="ECO:0000256" key="4">
    <source>
        <dbReference type="ARBA" id="ARBA00022840"/>
    </source>
</evidence>
<feature type="binding site" evidence="11">
    <location>
        <begin position="106"/>
        <end position="113"/>
    </location>
    <ligand>
        <name>ATP</name>
        <dbReference type="ChEBI" id="CHEBI:30616"/>
    </ligand>
</feature>
<evidence type="ECO:0000256" key="7">
    <source>
        <dbReference type="ARBA" id="ARBA00023136"/>
    </source>
</evidence>
<dbReference type="InterPro" id="IPR035892">
    <property type="entry name" value="C2_domain_sf"/>
</dbReference>
<dbReference type="GeneID" id="110244144"/>
<protein>
    <recommendedName>
        <fullName evidence="10">Kinesin-like protein 6</fullName>
    </recommendedName>
</protein>
<dbReference type="KEGG" id="epa:110244144"/>
<dbReference type="PANTHER" id="PTHR47117">
    <property type="entry name" value="STAR-RELATED LIPID TRANSFER PROTEIN 9"/>
    <property type="match status" value="1"/>
</dbReference>
<dbReference type="InterPro" id="IPR001752">
    <property type="entry name" value="Kinesin_motor_dom"/>
</dbReference>
<dbReference type="GO" id="GO:0003777">
    <property type="term" value="F:microtubule motor activity"/>
    <property type="evidence" value="ECO:0007669"/>
    <property type="project" value="InterPro"/>
</dbReference>
<evidence type="ECO:0000256" key="8">
    <source>
        <dbReference type="ARBA" id="ARBA00023175"/>
    </source>
</evidence>
<evidence type="ECO:0000256" key="10">
    <source>
        <dbReference type="ARBA" id="ARBA00079247"/>
    </source>
</evidence>
<dbReference type="SUPFAM" id="SSF52540">
    <property type="entry name" value="P-loop containing nucleoside triphosphate hydrolases"/>
    <property type="match status" value="1"/>
</dbReference>
<dbReference type="InterPro" id="IPR000253">
    <property type="entry name" value="FHA_dom"/>
</dbReference>
<dbReference type="Pfam" id="PF12423">
    <property type="entry name" value="KIF1B"/>
    <property type="match status" value="1"/>
</dbReference>
<dbReference type="GO" id="GO:0007018">
    <property type="term" value="P:microtubule-based movement"/>
    <property type="evidence" value="ECO:0007669"/>
    <property type="project" value="InterPro"/>
</dbReference>
<dbReference type="InterPro" id="IPR018247">
    <property type="entry name" value="EF_Hand_1_Ca_BS"/>
</dbReference>